<sequence>MFDEWRVSDEYPTLFLLSRPVWVDTARVLPASGIRQDELPLWVRASGLRVEPRLLGRQTAWLRRSDGGWLAVVEVSAASSNGQSRISTTLWLTPEVITPAPET</sequence>
<dbReference type="RefSeq" id="WP_036348254.1">
    <property type="nucleotide sequence ID" value="NZ_JALN02000002.1"/>
</dbReference>
<dbReference type="eggNOG" id="ENOG5031VW7">
    <property type="taxonomic scope" value="Bacteria"/>
</dbReference>
<protein>
    <submittedName>
        <fullName evidence="1">Uncharacterized protein</fullName>
    </submittedName>
</protein>
<gene>
    <name evidence="1" type="ORF">Y900_027540</name>
</gene>
<comment type="caution">
    <text evidence="1">The sequence shown here is derived from an EMBL/GenBank/DDBJ whole genome shotgun (WGS) entry which is preliminary data.</text>
</comment>
<keyword evidence="2" id="KW-1185">Reference proteome</keyword>
<dbReference type="OrthoDB" id="4570648at2"/>
<dbReference type="Proteomes" id="UP000022835">
    <property type="component" value="Unassembled WGS sequence"/>
</dbReference>
<evidence type="ECO:0000313" key="1">
    <source>
        <dbReference type="EMBL" id="KDE97049.1"/>
    </source>
</evidence>
<accession>A0A064C8T1</accession>
<dbReference type="AlphaFoldDB" id="A0A064C8T1"/>
<organism evidence="1 2">
    <name type="scientific">Mycolicibacterium aromaticivorans JS19b1 = JCM 16368</name>
    <dbReference type="NCBI Taxonomy" id="1440774"/>
    <lineage>
        <taxon>Bacteria</taxon>
        <taxon>Bacillati</taxon>
        <taxon>Actinomycetota</taxon>
        <taxon>Actinomycetes</taxon>
        <taxon>Mycobacteriales</taxon>
        <taxon>Mycobacteriaceae</taxon>
        <taxon>Mycolicibacterium</taxon>
    </lineage>
</organism>
<name>A0A064C8T1_9MYCO</name>
<evidence type="ECO:0000313" key="2">
    <source>
        <dbReference type="Proteomes" id="UP000022835"/>
    </source>
</evidence>
<proteinExistence type="predicted"/>
<dbReference type="EMBL" id="JALN02000002">
    <property type="protein sequence ID" value="KDE97049.1"/>
    <property type="molecule type" value="Genomic_DNA"/>
</dbReference>
<reference evidence="1" key="1">
    <citation type="submission" date="2014-05" db="EMBL/GenBank/DDBJ databases">
        <title>Genome sequence of Mycobacterium aromaticivorans strain JS19b1T (= DSM 45407T).</title>
        <authorList>
            <person name="Kwak Y."/>
            <person name="Park G.-S."/>
            <person name="Li Q.X."/>
            <person name="Lee S.-E."/>
            <person name="Shin J.-H."/>
        </authorList>
    </citation>
    <scope>NUCLEOTIDE SEQUENCE [LARGE SCALE GENOMIC DNA]</scope>
    <source>
        <strain evidence="1">JS19b1</strain>
    </source>
</reference>